<reference evidence="1 2" key="1">
    <citation type="submission" date="2024-11" db="EMBL/GenBank/DDBJ databases">
        <title>Adaptive evolution of stress response genes in parasites aligns with host niche diversity.</title>
        <authorList>
            <person name="Hahn C."/>
            <person name="Resl P."/>
        </authorList>
    </citation>
    <scope>NUCLEOTIDE SEQUENCE [LARGE SCALE GENOMIC DNA]</scope>
    <source>
        <strain evidence="1">EGGRZ-B1_66</strain>
        <tissue evidence="1">Body</tissue>
    </source>
</reference>
<evidence type="ECO:0008006" key="3">
    <source>
        <dbReference type="Google" id="ProtNLM"/>
    </source>
</evidence>
<evidence type="ECO:0000313" key="1">
    <source>
        <dbReference type="EMBL" id="KAL3316133.1"/>
    </source>
</evidence>
<comment type="caution">
    <text evidence="1">The sequence shown here is derived from an EMBL/GenBank/DDBJ whole genome shotgun (WGS) entry which is preliminary data.</text>
</comment>
<dbReference type="AlphaFoldDB" id="A0ABD2Q997"/>
<accession>A0ABD2Q997</accession>
<organism evidence="1 2">
    <name type="scientific">Cichlidogyrus casuarinus</name>
    <dbReference type="NCBI Taxonomy" id="1844966"/>
    <lineage>
        <taxon>Eukaryota</taxon>
        <taxon>Metazoa</taxon>
        <taxon>Spiralia</taxon>
        <taxon>Lophotrochozoa</taxon>
        <taxon>Platyhelminthes</taxon>
        <taxon>Monogenea</taxon>
        <taxon>Monopisthocotylea</taxon>
        <taxon>Dactylogyridea</taxon>
        <taxon>Ancyrocephalidae</taxon>
        <taxon>Cichlidogyrus</taxon>
    </lineage>
</organism>
<dbReference type="EMBL" id="JBJKFK010000595">
    <property type="protein sequence ID" value="KAL3316133.1"/>
    <property type="molecule type" value="Genomic_DNA"/>
</dbReference>
<protein>
    <recommendedName>
        <fullName evidence="3">Dystrophin</fullName>
    </recommendedName>
</protein>
<name>A0ABD2Q997_9PLAT</name>
<keyword evidence="2" id="KW-1185">Reference proteome</keyword>
<evidence type="ECO:0000313" key="2">
    <source>
        <dbReference type="Proteomes" id="UP001626550"/>
    </source>
</evidence>
<proteinExistence type="predicted"/>
<dbReference type="Proteomes" id="UP001626550">
    <property type="component" value="Unassembled WGS sequence"/>
</dbReference>
<gene>
    <name evidence="1" type="ORF">Ciccas_005228</name>
</gene>
<sequence>MHEELIHCVWVGGLQRLLNTDKVMEAIDQYVEELAGTEKVLSQLNLQAESRPPDGAVEAVRNWLHYSREEWTASERRRLILLLDNLNTRQAEWQNLSSNSDQVASWLSQADNVIKSGHLPADQEFLSTAQARAHLSNWDHSERLLGSNIDSEYSNLRCSFSDRLDSYDAHMHTMRQQEEAKKQQKLDRLMKANRDLQDGLAHINTWTDNVAKKLAGDPSAKPVTCSLPALNEYKKQLEGLLSEHRHVNKELNDSRDLLHSILQEDNELSTSSSDARHNEIALSAANLNNTKTKIEDRILGIRKISDKLNKLEGETPHY</sequence>